<gene>
    <name evidence="2" type="ORF">POCULU_LOCUS10716</name>
</gene>
<organism evidence="2 3">
    <name type="scientific">Paraglomus occultum</name>
    <dbReference type="NCBI Taxonomy" id="144539"/>
    <lineage>
        <taxon>Eukaryota</taxon>
        <taxon>Fungi</taxon>
        <taxon>Fungi incertae sedis</taxon>
        <taxon>Mucoromycota</taxon>
        <taxon>Glomeromycotina</taxon>
        <taxon>Glomeromycetes</taxon>
        <taxon>Paraglomerales</taxon>
        <taxon>Paraglomeraceae</taxon>
        <taxon>Paraglomus</taxon>
    </lineage>
</organism>
<dbReference type="PANTHER" id="PTHR46791:SF5">
    <property type="entry name" value="CLR5 DOMAIN-CONTAINING PROTEIN-RELATED"/>
    <property type="match status" value="1"/>
</dbReference>
<dbReference type="Proteomes" id="UP000789572">
    <property type="component" value="Unassembled WGS sequence"/>
</dbReference>
<dbReference type="AlphaFoldDB" id="A0A9N9EA04"/>
<dbReference type="InterPro" id="IPR058913">
    <property type="entry name" value="Integrase_dom_put"/>
</dbReference>
<proteinExistence type="predicted"/>
<evidence type="ECO:0000313" key="2">
    <source>
        <dbReference type="EMBL" id="CAG8666257.1"/>
    </source>
</evidence>
<name>A0A9N9EA04_9GLOM</name>
<feature type="non-terminal residue" evidence="2">
    <location>
        <position position="89"/>
    </location>
</feature>
<protein>
    <submittedName>
        <fullName evidence="2">581_t:CDS:1</fullName>
    </submittedName>
</protein>
<accession>A0A9N9EA04</accession>
<evidence type="ECO:0000313" key="3">
    <source>
        <dbReference type="Proteomes" id="UP000789572"/>
    </source>
</evidence>
<dbReference type="Pfam" id="PF24764">
    <property type="entry name" value="rva_4"/>
    <property type="match status" value="2"/>
</dbReference>
<feature type="domain" description="Integrase core" evidence="1">
    <location>
        <begin position="36"/>
        <end position="87"/>
    </location>
</feature>
<keyword evidence="3" id="KW-1185">Reference proteome</keyword>
<evidence type="ECO:0000259" key="1">
    <source>
        <dbReference type="Pfam" id="PF24764"/>
    </source>
</evidence>
<comment type="caution">
    <text evidence="2">The sequence shown here is derived from an EMBL/GenBank/DDBJ whole genome shotgun (WGS) entry which is preliminary data.</text>
</comment>
<dbReference type="OrthoDB" id="2686689at2759"/>
<dbReference type="PANTHER" id="PTHR46791">
    <property type="entry name" value="EXPRESSED PROTEIN"/>
    <property type="match status" value="1"/>
</dbReference>
<feature type="non-terminal residue" evidence="2">
    <location>
        <position position="1"/>
    </location>
</feature>
<feature type="domain" description="Integrase core" evidence="1">
    <location>
        <begin position="9"/>
        <end position="35"/>
    </location>
</feature>
<reference evidence="2" key="1">
    <citation type="submission" date="2021-06" db="EMBL/GenBank/DDBJ databases">
        <authorList>
            <person name="Kallberg Y."/>
            <person name="Tangrot J."/>
            <person name="Rosling A."/>
        </authorList>
    </citation>
    <scope>NUCLEOTIDE SEQUENCE</scope>
    <source>
        <strain evidence="2">IA702</strain>
    </source>
</reference>
<sequence>EHLIPRRQYHVSGPNALWHLDGNHKLIRYNRWAHGPSRTRSDRGVENTEVARHMLETRGDDRGSHIYGSSDHSQRIEGLWRDLNRVVGR</sequence>
<dbReference type="EMBL" id="CAJVPJ010006116">
    <property type="protein sequence ID" value="CAG8666257.1"/>
    <property type="molecule type" value="Genomic_DNA"/>
</dbReference>